<dbReference type="EMBL" id="JAJEQM010000006">
    <property type="protein sequence ID" value="MCC2210335.1"/>
    <property type="molecule type" value="Genomic_DNA"/>
</dbReference>
<evidence type="ECO:0000256" key="1">
    <source>
        <dbReference type="SAM" id="Phobius"/>
    </source>
</evidence>
<dbReference type="RefSeq" id="WP_308456243.1">
    <property type="nucleotide sequence ID" value="NZ_JAJEQM010000006.1"/>
</dbReference>
<keyword evidence="1" id="KW-0812">Transmembrane</keyword>
<evidence type="ECO:0000313" key="3">
    <source>
        <dbReference type="Proteomes" id="UP001198242"/>
    </source>
</evidence>
<reference evidence="2 3" key="1">
    <citation type="submission" date="2021-10" db="EMBL/GenBank/DDBJ databases">
        <title>Anaerobic single-cell dispensing facilitates the cultivation of human gut bacteria.</title>
        <authorList>
            <person name="Afrizal A."/>
        </authorList>
    </citation>
    <scope>NUCLEOTIDE SEQUENCE [LARGE SCALE GENOMIC DNA]</scope>
    <source>
        <strain evidence="2 3">CLA-AA-H232</strain>
    </source>
</reference>
<dbReference type="Pfam" id="PF09578">
    <property type="entry name" value="Spore_YabQ"/>
    <property type="match status" value="1"/>
</dbReference>
<dbReference type="NCBIfam" id="TIGR02893">
    <property type="entry name" value="spore_yabQ"/>
    <property type="match status" value="1"/>
</dbReference>
<keyword evidence="1" id="KW-0472">Membrane</keyword>
<proteinExistence type="predicted"/>
<dbReference type="AlphaFoldDB" id="A0AAE3DY38"/>
<keyword evidence="3" id="KW-1185">Reference proteome</keyword>
<sequence>MISREVYVFLAMIICGGALAVVFDMLRAMRMVLNPSAVIVSASDILFWIFAAFVISAAAWNFNSGIFRFYEPLGIILGTVFYFLLFSKWILKLFLFIFENILKFTKFIFKILLTPPKFLYKILIVPIIGVIKNKRRKGHDTHDE</sequence>
<keyword evidence="1" id="KW-1133">Transmembrane helix</keyword>
<dbReference type="Proteomes" id="UP001198242">
    <property type="component" value="Unassembled WGS sequence"/>
</dbReference>
<feature type="transmembrane region" description="Helical" evidence="1">
    <location>
        <begin position="38"/>
        <end position="60"/>
    </location>
</feature>
<name>A0AAE3DY38_9FIRM</name>
<evidence type="ECO:0000313" key="2">
    <source>
        <dbReference type="EMBL" id="MCC2210335.1"/>
    </source>
</evidence>
<feature type="transmembrane region" description="Helical" evidence="1">
    <location>
        <begin position="6"/>
        <end position="26"/>
    </location>
</feature>
<dbReference type="InterPro" id="IPR019074">
    <property type="entry name" value="YabQ"/>
</dbReference>
<comment type="caution">
    <text evidence="2">The sequence shown here is derived from an EMBL/GenBank/DDBJ whole genome shotgun (WGS) entry which is preliminary data.</text>
</comment>
<organism evidence="2 3">
    <name type="scientific">Hominilimicola fabiformis</name>
    <dbReference type="NCBI Taxonomy" id="2885356"/>
    <lineage>
        <taxon>Bacteria</taxon>
        <taxon>Bacillati</taxon>
        <taxon>Bacillota</taxon>
        <taxon>Clostridia</taxon>
        <taxon>Eubacteriales</taxon>
        <taxon>Oscillospiraceae</taxon>
        <taxon>Hominilimicola</taxon>
    </lineage>
</organism>
<gene>
    <name evidence="2" type="ORF">LKE05_05960</name>
</gene>
<feature type="transmembrane region" description="Helical" evidence="1">
    <location>
        <begin position="72"/>
        <end position="95"/>
    </location>
</feature>
<feature type="transmembrane region" description="Helical" evidence="1">
    <location>
        <begin position="107"/>
        <end position="131"/>
    </location>
</feature>
<protein>
    <recommendedName>
        <fullName evidence="4">Spore cortex biosynthesis protein YabQ</fullName>
    </recommendedName>
</protein>
<accession>A0AAE3DY38</accession>
<evidence type="ECO:0008006" key="4">
    <source>
        <dbReference type="Google" id="ProtNLM"/>
    </source>
</evidence>